<dbReference type="AlphaFoldDB" id="A0A1G8E6Q0"/>
<evidence type="ECO:0000256" key="1">
    <source>
        <dbReference type="SAM" id="Phobius"/>
    </source>
</evidence>
<evidence type="ECO:0000313" key="3">
    <source>
        <dbReference type="Proteomes" id="UP000199705"/>
    </source>
</evidence>
<keyword evidence="1" id="KW-0472">Membrane</keyword>
<gene>
    <name evidence="2" type="ORF">SAMN05192573_111130</name>
</gene>
<feature type="transmembrane region" description="Helical" evidence="1">
    <location>
        <begin position="110"/>
        <end position="127"/>
    </location>
</feature>
<organism evidence="2 3">
    <name type="scientific">Mucilaginibacter gossypii</name>
    <dbReference type="NCBI Taxonomy" id="551996"/>
    <lineage>
        <taxon>Bacteria</taxon>
        <taxon>Pseudomonadati</taxon>
        <taxon>Bacteroidota</taxon>
        <taxon>Sphingobacteriia</taxon>
        <taxon>Sphingobacteriales</taxon>
        <taxon>Sphingobacteriaceae</taxon>
        <taxon>Mucilaginibacter</taxon>
    </lineage>
</organism>
<name>A0A1G8E6Q0_9SPHI</name>
<keyword evidence="1" id="KW-1133">Transmembrane helix</keyword>
<accession>A0A1G8E6Q0</accession>
<keyword evidence="1" id="KW-0812">Transmembrane</keyword>
<dbReference type="EMBL" id="FNCG01000011">
    <property type="protein sequence ID" value="SDH65544.1"/>
    <property type="molecule type" value="Genomic_DNA"/>
</dbReference>
<keyword evidence="3" id="KW-1185">Reference proteome</keyword>
<protein>
    <submittedName>
        <fullName evidence="2">Topoisomerase VI B subunit, transducer</fullName>
    </submittedName>
</protein>
<dbReference type="STRING" id="551996.SAMN05192573_111130"/>
<keyword evidence="2" id="KW-0413">Isomerase</keyword>
<sequence length="145" mass="16092">MRLSSILSFAGFALLFAATYCPLLRVFHVTSWNIYKLNQPYGLVLLLVAVVGIIVSFLNQAKIMRVAAWLSIVLVVLLLVAAIFKVNSAFSFIPFKGINRFLTSQLKFQWGWYVMFAGPVLALIGALSSRPKVFISNTTDTTTVN</sequence>
<reference evidence="3" key="1">
    <citation type="submission" date="2016-10" db="EMBL/GenBank/DDBJ databases">
        <authorList>
            <person name="Varghese N."/>
            <person name="Submissions S."/>
        </authorList>
    </citation>
    <scope>NUCLEOTIDE SEQUENCE [LARGE SCALE GENOMIC DNA]</scope>
    <source>
        <strain evidence="3">Gh-67</strain>
    </source>
</reference>
<feature type="transmembrane region" description="Helical" evidence="1">
    <location>
        <begin position="41"/>
        <end position="59"/>
    </location>
</feature>
<dbReference type="RefSeq" id="WP_091171377.1">
    <property type="nucleotide sequence ID" value="NZ_CP071878.2"/>
</dbReference>
<proteinExistence type="predicted"/>
<dbReference type="GO" id="GO:0016853">
    <property type="term" value="F:isomerase activity"/>
    <property type="evidence" value="ECO:0007669"/>
    <property type="project" value="UniProtKB-KW"/>
</dbReference>
<feature type="transmembrane region" description="Helical" evidence="1">
    <location>
        <begin position="66"/>
        <end position="90"/>
    </location>
</feature>
<dbReference type="Proteomes" id="UP000199705">
    <property type="component" value="Unassembled WGS sequence"/>
</dbReference>
<evidence type="ECO:0000313" key="2">
    <source>
        <dbReference type="EMBL" id="SDH65544.1"/>
    </source>
</evidence>